<gene>
    <name evidence="1" type="ORF">C5Y93_02930</name>
</gene>
<sequence>MGMTCIYRRLPTSQLAELEQDPEKALAYLNGVPGIDMDAMTQIMSDPEAIAEHGAELLAAFARAEDDPTRVDLEKDWHALHFLLTGDSSLQPDGDPDDPLFRVVMGGEATMLDASYGPARKFDKAEIAQIVAALRPLTTEDLRERFSAEAFNEAGIYPEPYPGGWTLDEVEGLFDAFPKLQQLFEDALATNEVVITYIN</sequence>
<dbReference type="InterPro" id="IPR035944">
    <property type="entry name" value="YfbM-like_sf"/>
</dbReference>
<dbReference type="Gene3D" id="3.40.1760.10">
    <property type="entry name" value="YfbM-like super family"/>
    <property type="match status" value="1"/>
</dbReference>
<dbReference type="OrthoDB" id="289289at2"/>
<organism evidence="1 2">
    <name type="scientific">Blastopirellula marina</name>
    <dbReference type="NCBI Taxonomy" id="124"/>
    <lineage>
        <taxon>Bacteria</taxon>
        <taxon>Pseudomonadati</taxon>
        <taxon>Planctomycetota</taxon>
        <taxon>Planctomycetia</taxon>
        <taxon>Pirellulales</taxon>
        <taxon>Pirellulaceae</taxon>
        <taxon>Blastopirellula</taxon>
    </lineage>
</organism>
<dbReference type="AlphaFoldDB" id="A0A2S8GT72"/>
<evidence type="ECO:0000313" key="1">
    <source>
        <dbReference type="EMBL" id="PQO47627.1"/>
    </source>
</evidence>
<dbReference type="SUPFAM" id="SSF111069">
    <property type="entry name" value="Hypothetical protein yfbM"/>
    <property type="match status" value="1"/>
</dbReference>
<proteinExistence type="predicted"/>
<evidence type="ECO:0000313" key="2">
    <source>
        <dbReference type="Proteomes" id="UP000237819"/>
    </source>
</evidence>
<name>A0A2S8GT72_9BACT</name>
<reference evidence="1 2" key="1">
    <citation type="submission" date="2018-02" db="EMBL/GenBank/DDBJ databases">
        <title>Comparative genomes isolates from brazilian mangrove.</title>
        <authorList>
            <person name="Araujo J.E."/>
            <person name="Taketani R.G."/>
            <person name="Silva M.C.P."/>
            <person name="Loureco M.V."/>
            <person name="Andreote F.D."/>
        </authorList>
    </citation>
    <scope>NUCLEOTIDE SEQUENCE [LARGE SCALE GENOMIC DNA]</scope>
    <source>
        <strain evidence="1 2">Nap-Phe MGV</strain>
    </source>
</reference>
<comment type="caution">
    <text evidence="1">The sequence shown here is derived from an EMBL/GenBank/DDBJ whole genome shotgun (WGS) entry which is preliminary data.</text>
</comment>
<dbReference type="RefSeq" id="WP_105333888.1">
    <property type="nucleotide sequence ID" value="NZ_PUHZ01000004.1"/>
</dbReference>
<dbReference type="Proteomes" id="UP000237819">
    <property type="component" value="Unassembled WGS sequence"/>
</dbReference>
<evidence type="ECO:0008006" key="3">
    <source>
        <dbReference type="Google" id="ProtNLM"/>
    </source>
</evidence>
<dbReference type="Pfam" id="PF08974">
    <property type="entry name" value="DUF1877"/>
    <property type="match status" value="1"/>
</dbReference>
<accession>A0A2S8GT72</accession>
<dbReference type="EMBL" id="PUHZ01000004">
    <property type="protein sequence ID" value="PQO47627.1"/>
    <property type="molecule type" value="Genomic_DNA"/>
</dbReference>
<protein>
    <recommendedName>
        <fullName evidence="3">DUF1877 domain-containing protein</fullName>
    </recommendedName>
</protein>
<dbReference type="InterPro" id="IPR015068">
    <property type="entry name" value="DUF1877"/>
</dbReference>